<dbReference type="PIRSF" id="PIRSF029347">
    <property type="entry name" value="RecF"/>
    <property type="match status" value="1"/>
</dbReference>
<dbReference type="SUPFAM" id="SSF52540">
    <property type="entry name" value="P-loop containing nucleoside triphosphate hydrolases"/>
    <property type="match status" value="1"/>
</dbReference>
<dbReference type="GO" id="GO:0006302">
    <property type="term" value="P:double-strand break repair"/>
    <property type="evidence" value="ECO:0007669"/>
    <property type="project" value="TreeGrafter"/>
</dbReference>
<protein>
    <submittedName>
        <fullName evidence="2">Cytochrome c biogenesis protein CcmA</fullName>
    </submittedName>
</protein>
<dbReference type="STRING" id="1454001.AW08_02514"/>
<dbReference type="InterPro" id="IPR003959">
    <property type="entry name" value="ATPase_AAA_core"/>
</dbReference>
<comment type="caution">
    <text evidence="2">The sequence shown here is derived from an EMBL/GenBank/DDBJ whole genome shotgun (WGS) entry which is preliminary data.</text>
</comment>
<proteinExistence type="predicted"/>
<dbReference type="PANTHER" id="PTHR32182:SF22">
    <property type="entry name" value="ATP-DEPENDENT ENDONUCLEASE, OLD FAMILY-RELATED"/>
    <property type="match status" value="1"/>
</dbReference>
<dbReference type="AlphaFoldDB" id="A0A011PK12"/>
<dbReference type="InterPro" id="IPR027417">
    <property type="entry name" value="P-loop_NTPase"/>
</dbReference>
<organism evidence="2 3">
    <name type="scientific">Candidatus Accumulibacter adjunctus</name>
    <dbReference type="NCBI Taxonomy" id="1454001"/>
    <lineage>
        <taxon>Bacteria</taxon>
        <taxon>Pseudomonadati</taxon>
        <taxon>Pseudomonadota</taxon>
        <taxon>Betaproteobacteria</taxon>
        <taxon>Candidatus Accumulibacter</taxon>
    </lineage>
</organism>
<dbReference type="Gene3D" id="3.40.50.300">
    <property type="entry name" value="P-loop containing nucleotide triphosphate hydrolases"/>
    <property type="match status" value="1"/>
</dbReference>
<dbReference type="CDD" id="cd00267">
    <property type="entry name" value="ABC_ATPase"/>
    <property type="match status" value="1"/>
</dbReference>
<dbReference type="EMBL" id="JFAX01000014">
    <property type="protein sequence ID" value="EXI66609.1"/>
    <property type="molecule type" value="Genomic_DNA"/>
</dbReference>
<gene>
    <name evidence="2" type="ORF">AW08_02514</name>
</gene>
<keyword evidence="3" id="KW-1185">Reference proteome</keyword>
<feature type="domain" description="ATPase AAA-type core" evidence="1">
    <location>
        <begin position="26"/>
        <end position="316"/>
    </location>
</feature>
<name>A0A011PK12_9PROT</name>
<evidence type="ECO:0000259" key="1">
    <source>
        <dbReference type="Pfam" id="PF13304"/>
    </source>
</evidence>
<accession>A0A011PK12</accession>
<dbReference type="PATRIC" id="fig|1454001.3.peg.2568"/>
<sequence>MPELESITVKGVKSIASVENLKLGAINVVVGPNGSGKSNFIGVFSFLNAIRAARLQDYVIKAGGADRVLHFGAKQTRKIEIRIVFRKERNQYAIDLEPTDGDELLPSLEVVCYSDRGKSSQPYSEVIARAGKEAGIGAPKSTQVAGYVRDHLDRWRLYHFHDTSSTSPMKRTADVNDNRYLRPDASNLAAFLYFLRERHEASYSLIRRTVQRMATFFDDFQLAPQRLNPDKIRLEWRHQGSEAYFDAPSLSDGTLRFIAPATLFLQPESCRPSVILVDEPELGLHPCAITLLASLIKQASTGTQVIISTQSPLLLDHFQPKDVLVAERVAGGTEFSRLDSTRLESRLQDCSLGRLWEKNELGGRPGVE</sequence>
<dbReference type="GO" id="GO:0016887">
    <property type="term" value="F:ATP hydrolysis activity"/>
    <property type="evidence" value="ECO:0007669"/>
    <property type="project" value="InterPro"/>
</dbReference>
<dbReference type="PANTHER" id="PTHR32182">
    <property type="entry name" value="DNA REPLICATION AND REPAIR PROTEIN RECF"/>
    <property type="match status" value="1"/>
</dbReference>
<dbReference type="GO" id="GO:0000731">
    <property type="term" value="P:DNA synthesis involved in DNA repair"/>
    <property type="evidence" value="ECO:0007669"/>
    <property type="project" value="TreeGrafter"/>
</dbReference>
<dbReference type="InterPro" id="IPR014555">
    <property type="entry name" value="RecF-like"/>
</dbReference>
<dbReference type="GO" id="GO:0005524">
    <property type="term" value="F:ATP binding"/>
    <property type="evidence" value="ECO:0007669"/>
    <property type="project" value="InterPro"/>
</dbReference>
<evidence type="ECO:0000313" key="2">
    <source>
        <dbReference type="EMBL" id="EXI66609.1"/>
    </source>
</evidence>
<dbReference type="Proteomes" id="UP000020218">
    <property type="component" value="Unassembled WGS sequence"/>
</dbReference>
<reference evidence="2" key="1">
    <citation type="submission" date="2014-02" db="EMBL/GenBank/DDBJ databases">
        <title>Expanding our view of genomic diversity in Candidatus Accumulibacter clades.</title>
        <authorList>
            <person name="Skennerton C.T."/>
            <person name="Barr J.J."/>
            <person name="Slater F.R."/>
            <person name="Bond P.L."/>
            <person name="Tyson G.W."/>
        </authorList>
    </citation>
    <scope>NUCLEOTIDE SEQUENCE [LARGE SCALE GENOMIC DNA]</scope>
</reference>
<dbReference type="Pfam" id="PF13304">
    <property type="entry name" value="AAA_21"/>
    <property type="match status" value="1"/>
</dbReference>
<evidence type="ECO:0000313" key="3">
    <source>
        <dbReference type="Proteomes" id="UP000020218"/>
    </source>
</evidence>